<name>A0AAN8JMW2_PATCE</name>
<organism evidence="3 4">
    <name type="scientific">Patella caerulea</name>
    <name type="common">Rayed Mediterranean limpet</name>
    <dbReference type="NCBI Taxonomy" id="87958"/>
    <lineage>
        <taxon>Eukaryota</taxon>
        <taxon>Metazoa</taxon>
        <taxon>Spiralia</taxon>
        <taxon>Lophotrochozoa</taxon>
        <taxon>Mollusca</taxon>
        <taxon>Gastropoda</taxon>
        <taxon>Patellogastropoda</taxon>
        <taxon>Patelloidea</taxon>
        <taxon>Patellidae</taxon>
        <taxon>Patella</taxon>
    </lineage>
</organism>
<comment type="caution">
    <text evidence="3">The sequence shown here is derived from an EMBL/GenBank/DDBJ whole genome shotgun (WGS) entry which is preliminary data.</text>
</comment>
<evidence type="ECO:0000313" key="4">
    <source>
        <dbReference type="Proteomes" id="UP001347796"/>
    </source>
</evidence>
<accession>A0AAN8JMW2</accession>
<feature type="coiled-coil region" evidence="1">
    <location>
        <begin position="223"/>
        <end position="303"/>
    </location>
</feature>
<reference evidence="3 4" key="1">
    <citation type="submission" date="2024-01" db="EMBL/GenBank/DDBJ databases">
        <title>The genome of the rayed Mediterranean limpet Patella caerulea (Linnaeus, 1758).</title>
        <authorList>
            <person name="Anh-Thu Weber A."/>
            <person name="Halstead-Nussloch G."/>
        </authorList>
    </citation>
    <scope>NUCLEOTIDE SEQUENCE [LARGE SCALE GENOMIC DNA]</scope>
    <source>
        <strain evidence="3">AATW-2023a</strain>
        <tissue evidence="3">Whole specimen</tissue>
    </source>
</reference>
<evidence type="ECO:0000313" key="3">
    <source>
        <dbReference type="EMBL" id="KAK6178833.1"/>
    </source>
</evidence>
<protein>
    <submittedName>
        <fullName evidence="3">Uncharacterized protein</fullName>
    </submittedName>
</protein>
<proteinExistence type="predicted"/>
<sequence length="514" mass="58457">MADGESPAVSLSEIDKFLTECKELTEEKTYTDLTNVDLNNICGINSAYVSDVTNCVDDSSTDDLISSQIQLSQDRHNEISEDISIQMQGNTTRFKTLLYTIISSEYTQKPKDSFVSSLLSLTKKNINDLKSLRYHLYLSACQVPDFPYPNYTLKDRRKASNKINDSLQLKLAKDCFYLSKATQADFLPDLLDTFTASNKQKALTLLSENVNNSSQNSSDYSDSRDLKENLIRLERTVIKLRSEFVKDMDDFKLSLNAVKTDNSELKQQVEHLSYELRQSNEIISNLKSENEALLIKVNDCESSEQRVNTELSDMKTTVVNLCDDNIEVSKDLEKLNTLFLRLEKSSLNSNDKCSDLDQSSKDNSTQASQITTPLFQEDIVTSQPSHRIHDSTIKTYSDAAKTYPIETIISSNRSSTPGSNLVFKGKLNISRFYVGRITKDSTEAGIKDFLSRLNVKYTFVRFFNNPSRRFASAQVNVQNESCEIMNNANMWPDGIVIKPWLSWRKFSEQKQLRS</sequence>
<feature type="region of interest" description="Disordered" evidence="2">
    <location>
        <begin position="349"/>
        <end position="368"/>
    </location>
</feature>
<dbReference type="EMBL" id="JAZGQO010000008">
    <property type="protein sequence ID" value="KAK6178833.1"/>
    <property type="molecule type" value="Genomic_DNA"/>
</dbReference>
<evidence type="ECO:0000256" key="1">
    <source>
        <dbReference type="SAM" id="Coils"/>
    </source>
</evidence>
<dbReference type="AlphaFoldDB" id="A0AAN8JMW2"/>
<dbReference type="Proteomes" id="UP001347796">
    <property type="component" value="Unassembled WGS sequence"/>
</dbReference>
<evidence type="ECO:0000256" key="2">
    <source>
        <dbReference type="SAM" id="MobiDB-lite"/>
    </source>
</evidence>
<gene>
    <name evidence="3" type="ORF">SNE40_011329</name>
</gene>
<keyword evidence="4" id="KW-1185">Reference proteome</keyword>
<keyword evidence="1" id="KW-0175">Coiled coil</keyword>